<evidence type="ECO:0000313" key="1">
    <source>
        <dbReference type="EMBL" id="EHK52770.1"/>
    </source>
</evidence>
<dbReference type="AlphaFoldDB" id="H0I2L5"/>
<keyword evidence="2" id="KW-1185">Reference proteome</keyword>
<accession>H0I2L5</accession>
<evidence type="ECO:0000313" key="2">
    <source>
        <dbReference type="Proteomes" id="UP000003250"/>
    </source>
</evidence>
<name>H0I2L5_9HYPH</name>
<dbReference type="EMBL" id="AHAM01000302">
    <property type="protein sequence ID" value="EHK52770.1"/>
    <property type="molecule type" value="Genomic_DNA"/>
</dbReference>
<reference evidence="1 2" key="1">
    <citation type="journal article" date="2012" name="J. Bacteriol.">
        <title>Draft Genome Sequence of Mesorhizobium alhagi CCNWXJ12-2T, a Novel Salt-Resistant Species Isolated from the Desert of Northwestern China.</title>
        <authorList>
            <person name="Zhou M."/>
            <person name="Chen W."/>
            <person name="Chen H."/>
            <person name="Wei G."/>
        </authorList>
    </citation>
    <scope>NUCLEOTIDE SEQUENCE [LARGE SCALE GENOMIC DNA]</scope>
    <source>
        <strain evidence="1 2">CCNWXJ12-2</strain>
    </source>
</reference>
<protein>
    <submittedName>
        <fullName evidence="1">Uncharacterized protein</fullName>
    </submittedName>
</protein>
<dbReference type="Proteomes" id="UP000003250">
    <property type="component" value="Unassembled WGS sequence"/>
</dbReference>
<proteinExistence type="predicted"/>
<sequence length="54" mass="5746">MAGILAFLKRAFDERLAAALRTGVSGLSTATQLRPLIGPFWLSKRPSSGITTVT</sequence>
<gene>
    <name evidence="1" type="ORF">MAXJ12_33604</name>
</gene>
<organism evidence="1 2">
    <name type="scientific">Mesorhizobium alhagi CCNWXJ12-2</name>
    <dbReference type="NCBI Taxonomy" id="1107882"/>
    <lineage>
        <taxon>Bacteria</taxon>
        <taxon>Pseudomonadati</taxon>
        <taxon>Pseudomonadota</taxon>
        <taxon>Alphaproteobacteria</taxon>
        <taxon>Hyphomicrobiales</taxon>
        <taxon>Phyllobacteriaceae</taxon>
        <taxon>Allomesorhizobium</taxon>
    </lineage>
</organism>